<dbReference type="PANTHER" id="PTHR32060:SF30">
    <property type="entry name" value="CARBOXY-TERMINAL PROCESSING PROTEASE CTPA"/>
    <property type="match status" value="1"/>
</dbReference>
<dbReference type="InterPro" id="IPR001478">
    <property type="entry name" value="PDZ"/>
</dbReference>
<keyword evidence="9" id="KW-1185">Reference proteome</keyword>
<dbReference type="InterPro" id="IPR036034">
    <property type="entry name" value="PDZ_sf"/>
</dbReference>
<dbReference type="Pfam" id="PF22694">
    <property type="entry name" value="CtpB_N-like"/>
    <property type="match status" value="1"/>
</dbReference>
<evidence type="ECO:0000259" key="7">
    <source>
        <dbReference type="PROSITE" id="PS50106"/>
    </source>
</evidence>
<dbReference type="NCBIfam" id="TIGR00225">
    <property type="entry name" value="prc"/>
    <property type="match status" value="1"/>
</dbReference>
<dbReference type="RefSeq" id="WP_229679210.1">
    <property type="nucleotide sequence ID" value="NZ_BMLY01000005.1"/>
</dbReference>
<evidence type="ECO:0000256" key="6">
    <source>
        <dbReference type="SAM" id="MobiDB-lite"/>
    </source>
</evidence>
<gene>
    <name evidence="8" type="primary">prc</name>
    <name evidence="8" type="ORF">GCM10010971_30820</name>
</gene>
<name>A0ABQ2PPM1_9NEIS</name>
<evidence type="ECO:0000256" key="3">
    <source>
        <dbReference type="ARBA" id="ARBA00022801"/>
    </source>
</evidence>
<dbReference type="InterPro" id="IPR029045">
    <property type="entry name" value="ClpP/crotonase-like_dom_sf"/>
</dbReference>
<dbReference type="Proteomes" id="UP000621859">
    <property type="component" value="Unassembled WGS sequence"/>
</dbReference>
<dbReference type="Pfam" id="PF03572">
    <property type="entry name" value="Peptidase_S41"/>
    <property type="match status" value="1"/>
</dbReference>
<comment type="similarity">
    <text evidence="1 5">Belongs to the peptidase S41A family.</text>
</comment>
<evidence type="ECO:0000256" key="2">
    <source>
        <dbReference type="ARBA" id="ARBA00022670"/>
    </source>
</evidence>
<dbReference type="PANTHER" id="PTHR32060">
    <property type="entry name" value="TAIL-SPECIFIC PROTEASE"/>
    <property type="match status" value="1"/>
</dbReference>
<dbReference type="PROSITE" id="PS50106">
    <property type="entry name" value="PDZ"/>
    <property type="match status" value="1"/>
</dbReference>
<evidence type="ECO:0000313" key="8">
    <source>
        <dbReference type="EMBL" id="GGP27263.1"/>
    </source>
</evidence>
<dbReference type="SUPFAM" id="SSF52096">
    <property type="entry name" value="ClpP/crotonase"/>
    <property type="match status" value="1"/>
</dbReference>
<dbReference type="SMART" id="SM00245">
    <property type="entry name" value="TSPc"/>
    <property type="match status" value="1"/>
</dbReference>
<dbReference type="EMBL" id="BMLY01000005">
    <property type="protein sequence ID" value="GGP27263.1"/>
    <property type="molecule type" value="Genomic_DNA"/>
</dbReference>
<dbReference type="Gene3D" id="3.90.226.10">
    <property type="entry name" value="2-enoyl-CoA Hydratase, Chain A, domain 1"/>
    <property type="match status" value="1"/>
</dbReference>
<evidence type="ECO:0000256" key="4">
    <source>
        <dbReference type="ARBA" id="ARBA00022825"/>
    </source>
</evidence>
<dbReference type="Gene3D" id="2.30.42.10">
    <property type="match status" value="1"/>
</dbReference>
<dbReference type="CDD" id="cd06782">
    <property type="entry name" value="cpPDZ_CPP-like"/>
    <property type="match status" value="1"/>
</dbReference>
<sequence length="507" mass="54040">MPSLKKPAHKPASKMQKIALVLVGAGLGVALSLSFNAVADKEASTNPLPVDELRAFSTVFGLIKQSYVEPVSDKKLIDNAIKGMVSGLDPHSDYLDADAFKDLQVSTQGEFGGLGLEVNMEDGLVRVVSPIEDTPAFKAGVKPGDYIVKIDDTQVQGMSLNDAVSKMRGKAGTNVTLTVLRKGESKPMVLQLKRAIIKVQSVKSQLAEPGYGYIRITQFQERTTENLATALSDLYKQNKGPLKGLVLDLRNNPGGLLTSAVGVSAAFLPKGDLVVYTEGRTADSKVRLTADRGNYMREDAKADYFQNLPKEVKNVPMVILINGGTASASEIVSGALQDHKRALVVGTQSFGKGSVQTVLPIDATSALKITTARYFTPNGRSIQAKGITPDIEVAEATVAGRGDFSALEVHESDLEHHLDNPTDKDAGKAKPKDPATTPAIKLNDAPQIKPQKINASDADADNNPRQLVSKYDYQLQQGLNVLKVQQLLQNKAAAPVAPAASAPVAAK</sequence>
<keyword evidence="4 5" id="KW-0720">Serine protease</keyword>
<dbReference type="InterPro" id="IPR005151">
    <property type="entry name" value="Tail-specific_protease"/>
</dbReference>
<keyword evidence="3 5" id="KW-0378">Hydrolase</keyword>
<feature type="region of interest" description="Disordered" evidence="6">
    <location>
        <begin position="417"/>
        <end position="465"/>
    </location>
</feature>
<dbReference type="InterPro" id="IPR055210">
    <property type="entry name" value="CtpA/B_N"/>
</dbReference>
<dbReference type="Gene3D" id="3.30.750.44">
    <property type="match status" value="1"/>
</dbReference>
<evidence type="ECO:0000256" key="5">
    <source>
        <dbReference type="RuleBase" id="RU004404"/>
    </source>
</evidence>
<dbReference type="SUPFAM" id="SSF50156">
    <property type="entry name" value="PDZ domain-like"/>
    <property type="match status" value="1"/>
</dbReference>
<keyword evidence="2 5" id="KW-0645">Protease</keyword>
<reference evidence="9" key="1">
    <citation type="journal article" date="2019" name="Int. J. Syst. Evol. Microbiol.">
        <title>The Global Catalogue of Microorganisms (GCM) 10K type strain sequencing project: providing services to taxonomists for standard genome sequencing and annotation.</title>
        <authorList>
            <consortium name="The Broad Institute Genomics Platform"/>
            <consortium name="The Broad Institute Genome Sequencing Center for Infectious Disease"/>
            <person name="Wu L."/>
            <person name="Ma J."/>
        </authorList>
    </citation>
    <scope>NUCLEOTIDE SEQUENCE [LARGE SCALE GENOMIC DNA]</scope>
    <source>
        <strain evidence="9">CGMCC 1.8860</strain>
    </source>
</reference>
<evidence type="ECO:0000313" key="9">
    <source>
        <dbReference type="Proteomes" id="UP000621859"/>
    </source>
</evidence>
<accession>A0ABQ2PPM1</accession>
<dbReference type="InterPro" id="IPR004447">
    <property type="entry name" value="Peptidase_S41A"/>
</dbReference>
<feature type="compositionally biased region" description="Basic and acidic residues" evidence="6">
    <location>
        <begin position="417"/>
        <end position="433"/>
    </location>
</feature>
<dbReference type="CDD" id="cd07560">
    <property type="entry name" value="Peptidase_S41_CPP"/>
    <property type="match status" value="1"/>
</dbReference>
<comment type="caution">
    <text evidence="8">The sequence shown here is derived from an EMBL/GenBank/DDBJ whole genome shotgun (WGS) entry which is preliminary data.</text>
</comment>
<dbReference type="Pfam" id="PF13180">
    <property type="entry name" value="PDZ_2"/>
    <property type="match status" value="1"/>
</dbReference>
<protein>
    <submittedName>
        <fullName evidence="8">Peptidase S41</fullName>
    </submittedName>
</protein>
<proteinExistence type="inferred from homology"/>
<feature type="domain" description="PDZ" evidence="7">
    <location>
        <begin position="100"/>
        <end position="168"/>
    </location>
</feature>
<evidence type="ECO:0000256" key="1">
    <source>
        <dbReference type="ARBA" id="ARBA00009179"/>
    </source>
</evidence>
<organism evidence="8 9">
    <name type="scientific">Silvimonas amylolytica</name>
    <dbReference type="NCBI Taxonomy" id="449663"/>
    <lineage>
        <taxon>Bacteria</taxon>
        <taxon>Pseudomonadati</taxon>
        <taxon>Pseudomonadota</taxon>
        <taxon>Betaproteobacteria</taxon>
        <taxon>Neisseriales</taxon>
        <taxon>Chitinibacteraceae</taxon>
        <taxon>Silvimonas</taxon>
    </lineage>
</organism>
<dbReference type="SMART" id="SM00228">
    <property type="entry name" value="PDZ"/>
    <property type="match status" value="1"/>
</dbReference>